<keyword evidence="1" id="KW-0472">Membrane</keyword>
<keyword evidence="3" id="KW-1185">Reference proteome</keyword>
<organism evidence="2 3">
    <name type="scientific">Xylanibacter ruminicola (strain ATCC 19189 / DSM 19721 / CIP 105475 / JCM 8958 / 23)</name>
    <name type="common">Prevotella ruminicola</name>
    <dbReference type="NCBI Taxonomy" id="264731"/>
    <lineage>
        <taxon>Bacteria</taxon>
        <taxon>Pseudomonadati</taxon>
        <taxon>Bacteroidota</taxon>
        <taxon>Bacteroidia</taxon>
        <taxon>Bacteroidales</taxon>
        <taxon>Prevotellaceae</taxon>
        <taxon>Xylanibacter</taxon>
    </lineage>
</organism>
<keyword evidence="1" id="KW-0812">Transmembrane</keyword>
<gene>
    <name evidence="2" type="ordered locus">PRU_1991</name>
</gene>
<protein>
    <submittedName>
        <fullName evidence="2">Uncharacterized protein</fullName>
    </submittedName>
</protein>
<reference evidence="2 3" key="1">
    <citation type="journal article" date="2010" name="Microb. Ecol.">
        <title>Comparative genome analysis of Prevotella ruminicola and Prevotella bryantii: insights into their environmental niche.</title>
        <authorList>
            <consortium name="North American Consortium for Rumen Bacteria"/>
            <person name="Purushe J."/>
            <person name="Fouts D.E."/>
            <person name="Morrison M."/>
            <person name="White B.A."/>
            <person name="Mackie R.I."/>
            <person name="Coutinho P.M."/>
            <person name="Henrissat B."/>
            <person name="Nelson K.E."/>
        </authorList>
    </citation>
    <scope>NUCLEOTIDE SEQUENCE [LARGE SCALE GENOMIC DNA]</scope>
    <source>
        <strain evidence="3">ATCC 19189 / JCM 8958 / 23</strain>
    </source>
</reference>
<dbReference type="KEGG" id="pru:PRU_1991"/>
<keyword evidence="1" id="KW-1133">Transmembrane helix</keyword>
<accession>D5EUG2</accession>
<dbReference type="AlphaFoldDB" id="D5EUG2"/>
<name>D5EUG2_XYLR2</name>
<evidence type="ECO:0000313" key="3">
    <source>
        <dbReference type="Proteomes" id="UP000000927"/>
    </source>
</evidence>
<sequence length="35" mass="3760">MHPDMHINNKLVNIVLAVIAACLLALCVASVMNVK</sequence>
<dbReference type="Proteomes" id="UP000000927">
    <property type="component" value="Chromosome"/>
</dbReference>
<evidence type="ECO:0000313" key="2">
    <source>
        <dbReference type="EMBL" id="ADE81499.1"/>
    </source>
</evidence>
<dbReference type="HOGENOM" id="CLU_3366531_0_0_10"/>
<proteinExistence type="predicted"/>
<dbReference type="EMBL" id="CP002006">
    <property type="protein sequence ID" value="ADE81499.1"/>
    <property type="molecule type" value="Genomic_DNA"/>
</dbReference>
<feature type="transmembrane region" description="Helical" evidence="1">
    <location>
        <begin position="12"/>
        <end position="32"/>
    </location>
</feature>
<dbReference type="STRING" id="264731.PRU_1991"/>
<evidence type="ECO:0000256" key="1">
    <source>
        <dbReference type="SAM" id="Phobius"/>
    </source>
</evidence>